<gene>
    <name evidence="2" type="ORF">LCGC14_1842160</name>
</gene>
<name>A0A0F9JC65_9ZZZZ</name>
<dbReference type="AlphaFoldDB" id="A0A0F9JC65"/>
<comment type="caution">
    <text evidence="2">The sequence shown here is derived from an EMBL/GenBank/DDBJ whole genome shotgun (WGS) entry which is preliminary data.</text>
</comment>
<reference evidence="2" key="1">
    <citation type="journal article" date="2015" name="Nature">
        <title>Complex archaea that bridge the gap between prokaryotes and eukaryotes.</title>
        <authorList>
            <person name="Spang A."/>
            <person name="Saw J.H."/>
            <person name="Jorgensen S.L."/>
            <person name="Zaremba-Niedzwiedzka K."/>
            <person name="Martijn J."/>
            <person name="Lind A.E."/>
            <person name="van Eijk R."/>
            <person name="Schleper C."/>
            <person name="Guy L."/>
            <person name="Ettema T.J."/>
        </authorList>
    </citation>
    <scope>NUCLEOTIDE SEQUENCE</scope>
</reference>
<feature type="compositionally biased region" description="Basic residues" evidence="1">
    <location>
        <begin position="70"/>
        <end position="82"/>
    </location>
</feature>
<dbReference type="EMBL" id="LAZR01018371">
    <property type="protein sequence ID" value="KKL96667.1"/>
    <property type="molecule type" value="Genomic_DNA"/>
</dbReference>
<evidence type="ECO:0000256" key="1">
    <source>
        <dbReference type="SAM" id="MobiDB-lite"/>
    </source>
</evidence>
<feature type="compositionally biased region" description="Basic and acidic residues" evidence="1">
    <location>
        <begin position="83"/>
        <end position="94"/>
    </location>
</feature>
<sequence length="128" mass="13978">MPHGYGAKSYSKGHNAGGQNGVVTRRPMSRRPGKMKPTPGMPEGVEASDVSQTGPQAAGNKGTDKYLAAGRRKRSRMVARPRKGTESARSELGRSPRTLKVRNHTVTDDPLTFSPNDTGYHPKQPRRR</sequence>
<protein>
    <submittedName>
        <fullName evidence="2">Uncharacterized protein</fullName>
    </submittedName>
</protein>
<feature type="region of interest" description="Disordered" evidence="1">
    <location>
        <begin position="1"/>
        <end position="128"/>
    </location>
</feature>
<proteinExistence type="predicted"/>
<accession>A0A0F9JC65</accession>
<evidence type="ECO:0000313" key="2">
    <source>
        <dbReference type="EMBL" id="KKL96667.1"/>
    </source>
</evidence>
<organism evidence="2">
    <name type="scientific">marine sediment metagenome</name>
    <dbReference type="NCBI Taxonomy" id="412755"/>
    <lineage>
        <taxon>unclassified sequences</taxon>
        <taxon>metagenomes</taxon>
        <taxon>ecological metagenomes</taxon>
    </lineage>
</organism>